<reference evidence="2 3" key="1">
    <citation type="submission" date="2019-06" db="EMBL/GenBank/DDBJ databases">
        <authorList>
            <person name="Palmer J.M."/>
        </authorList>
    </citation>
    <scope>NUCLEOTIDE SEQUENCE [LARGE SCALE GENOMIC DNA]</scope>
    <source>
        <strain evidence="2 3">TWF102</strain>
    </source>
</reference>
<dbReference type="AlphaFoldDB" id="A0A7C8N967"/>
<dbReference type="EMBL" id="WIQW01000037">
    <property type="protein sequence ID" value="KAF3096372.1"/>
    <property type="molecule type" value="Genomic_DNA"/>
</dbReference>
<organism evidence="2 3">
    <name type="scientific">Orbilia oligospora</name>
    <name type="common">Nematode-trapping fungus</name>
    <name type="synonym">Arthrobotrys oligospora</name>
    <dbReference type="NCBI Taxonomy" id="2813651"/>
    <lineage>
        <taxon>Eukaryota</taxon>
        <taxon>Fungi</taxon>
        <taxon>Dikarya</taxon>
        <taxon>Ascomycota</taxon>
        <taxon>Pezizomycotina</taxon>
        <taxon>Orbiliomycetes</taxon>
        <taxon>Orbiliales</taxon>
        <taxon>Orbiliaceae</taxon>
        <taxon>Orbilia</taxon>
    </lineage>
</organism>
<dbReference type="Gene3D" id="3.40.50.300">
    <property type="entry name" value="P-loop containing nucleotide triphosphate hydrolases"/>
    <property type="match status" value="1"/>
</dbReference>
<protein>
    <submittedName>
        <fullName evidence="2">Uncharacterized protein</fullName>
    </submittedName>
</protein>
<evidence type="ECO:0000313" key="2">
    <source>
        <dbReference type="EMBL" id="KAF3096372.1"/>
    </source>
</evidence>
<dbReference type="SUPFAM" id="SSF52540">
    <property type="entry name" value="P-loop containing nucleoside triphosphate hydrolases"/>
    <property type="match status" value="1"/>
</dbReference>
<proteinExistence type="predicted"/>
<feature type="coiled-coil region" evidence="1">
    <location>
        <begin position="458"/>
        <end position="485"/>
    </location>
</feature>
<evidence type="ECO:0000313" key="3">
    <source>
        <dbReference type="Proteomes" id="UP000475325"/>
    </source>
</evidence>
<keyword evidence="1" id="KW-0175">Coiled coil</keyword>
<name>A0A7C8N967_ORBOL</name>
<sequence>MYLRLGFRLILEVQVIDVTIKYLFAFDFTQLPPRYEGLPPDLAGPSIQDGPINVLIVGETQQGKSTLVKHIHTYAGLPDPDIKIGSGNVSCTRFSQYYELDINLRSYHLEDTSGNKIEISKDNYRKLCTYDNEDAKVALTAPESGISYQTTRFNILDTPGLDDSDGKDMDIMAGILAKAGELSHIHAIVYVRNSSTNFGESFKSFFGYLQRSMPSLARGLVIVHSSFTPMRVNSHIRQGKDWSEIRREGFKAATNLELAHFFMDNEPDTNSPLSMVLSLNETCALLSHIKEQPVQPASSFKLLKTPRMQQVDGFVINAVAEVRRVIKNKLEESSKSLTSNELKALEDQSELARLTTKIQLINDDIKGYEYGPDIVLGSVSVTEEFSFLGNLILKQEFNLPGKTMNFNADEPIGYVQKSATGGSKWTQETIQGNHWSGFIIAGLFRSIRGSATFYVKSGAKYRAQIRSLKEEKNETEEKFKRLDALKTSVSSVQKGIQQLNLLLGQSDELTVAVKRDIMDMKLYPDLRQLYSTTESRLSRGEIAAFIQVYNPEIAEFYERYI</sequence>
<comment type="caution">
    <text evidence="2">The sequence shown here is derived from an EMBL/GenBank/DDBJ whole genome shotgun (WGS) entry which is preliminary data.</text>
</comment>
<evidence type="ECO:0000256" key="1">
    <source>
        <dbReference type="SAM" id="Coils"/>
    </source>
</evidence>
<dbReference type="Proteomes" id="UP000475325">
    <property type="component" value="Unassembled WGS sequence"/>
</dbReference>
<accession>A0A7C8N967</accession>
<dbReference type="InterPro" id="IPR027417">
    <property type="entry name" value="P-loop_NTPase"/>
</dbReference>
<gene>
    <name evidence="2" type="ORF">TWF102_006646</name>
</gene>